<evidence type="ECO:0000256" key="2">
    <source>
        <dbReference type="ARBA" id="ARBA00023012"/>
    </source>
</evidence>
<evidence type="ECO:0000256" key="4">
    <source>
        <dbReference type="ARBA" id="ARBA00037164"/>
    </source>
</evidence>
<accession>A0A2V2YQ72</accession>
<reference evidence="8 9" key="1">
    <citation type="submission" date="2018-05" db="EMBL/GenBank/DDBJ databases">
        <title>Genomic Encyclopedia of Type Strains, Phase III (KMG-III): the genomes of soil and plant-associated and newly described type strains.</title>
        <authorList>
            <person name="Whitman W."/>
        </authorList>
    </citation>
    <scope>NUCLEOTIDE SEQUENCE [LARGE SCALE GENOMIC DNA]</scope>
    <source>
        <strain evidence="8 9">CECT 5696</strain>
    </source>
</reference>
<dbReference type="Gene3D" id="2.40.50.1020">
    <property type="entry name" value="LytTr DNA-binding domain"/>
    <property type="match status" value="1"/>
</dbReference>
<dbReference type="EMBL" id="QGTQ01000017">
    <property type="protein sequence ID" value="PWV98576.1"/>
    <property type="molecule type" value="Genomic_DNA"/>
</dbReference>
<dbReference type="CDD" id="cd17533">
    <property type="entry name" value="REC_LytTR_AgrA-like"/>
    <property type="match status" value="1"/>
</dbReference>
<dbReference type="Pfam" id="PF04397">
    <property type="entry name" value="LytTR"/>
    <property type="match status" value="1"/>
</dbReference>
<dbReference type="SMART" id="SM00850">
    <property type="entry name" value="LytTR"/>
    <property type="match status" value="1"/>
</dbReference>
<dbReference type="Gene3D" id="3.40.50.2300">
    <property type="match status" value="1"/>
</dbReference>
<dbReference type="GO" id="GO:0003677">
    <property type="term" value="F:DNA binding"/>
    <property type="evidence" value="ECO:0007669"/>
    <property type="project" value="InterPro"/>
</dbReference>
<evidence type="ECO:0000259" key="6">
    <source>
        <dbReference type="PROSITE" id="PS50110"/>
    </source>
</evidence>
<dbReference type="InterPro" id="IPR011006">
    <property type="entry name" value="CheY-like_superfamily"/>
</dbReference>
<name>A0A2V2YQ72_9BACL</name>
<dbReference type="PANTHER" id="PTHR37299:SF3">
    <property type="entry name" value="STAGE 0 SPORULATION PROTEIN A HOMOLOG"/>
    <property type="match status" value="1"/>
</dbReference>
<keyword evidence="3" id="KW-0010">Activator</keyword>
<feature type="modified residue" description="4-aspartylphosphate" evidence="5">
    <location>
        <position position="60"/>
    </location>
</feature>
<dbReference type="Pfam" id="PF00072">
    <property type="entry name" value="Response_reg"/>
    <property type="match status" value="1"/>
</dbReference>
<keyword evidence="9" id="KW-1185">Reference proteome</keyword>
<dbReference type="SMART" id="SM00448">
    <property type="entry name" value="REC"/>
    <property type="match status" value="1"/>
</dbReference>
<sequence length="247" mass="28983">MLEVFICEDDPEQRKQITKYVSDYIMMENLDMKIVVSTDKSEDIIGYLRNNHVTGLYFLDVDIKEDKSGIALGAEIRQYDNQGAIVFVTTHSELTYLTFTYKVEAMDYITKDKFTDIQKRITDCIDTANERYLMNKHRNRKMFQTKSGDKMISVDYSDILFFETSSQLHKIILHATNRQVEFYGKLKDVLEMDSRFYRCHNSYVVNKDNIVEVDMSKREIRMTNGQICYASSRFLKGLKDIVQHTNG</sequence>
<comment type="function">
    <text evidence="4">Required for high-level post-exponential phase expression of a series of secreted proteins.</text>
</comment>
<dbReference type="Proteomes" id="UP000246635">
    <property type="component" value="Unassembled WGS sequence"/>
</dbReference>
<dbReference type="SUPFAM" id="SSF52172">
    <property type="entry name" value="CheY-like"/>
    <property type="match status" value="1"/>
</dbReference>
<dbReference type="InterPro" id="IPR007492">
    <property type="entry name" value="LytTR_DNA-bd_dom"/>
</dbReference>
<keyword evidence="2" id="KW-0902">Two-component regulatory system</keyword>
<evidence type="ECO:0000313" key="9">
    <source>
        <dbReference type="Proteomes" id="UP000246635"/>
    </source>
</evidence>
<protein>
    <submittedName>
        <fullName evidence="8">LytTR family two component transcriptional regulator</fullName>
    </submittedName>
</protein>
<evidence type="ECO:0000313" key="8">
    <source>
        <dbReference type="EMBL" id="PWV98576.1"/>
    </source>
</evidence>
<keyword evidence="1" id="KW-0963">Cytoplasm</keyword>
<dbReference type="GO" id="GO:0000156">
    <property type="term" value="F:phosphorelay response regulator activity"/>
    <property type="evidence" value="ECO:0007669"/>
    <property type="project" value="InterPro"/>
</dbReference>
<comment type="caution">
    <text evidence="8">The sequence shown here is derived from an EMBL/GenBank/DDBJ whole genome shotgun (WGS) entry which is preliminary data.</text>
</comment>
<evidence type="ECO:0000256" key="3">
    <source>
        <dbReference type="ARBA" id="ARBA00023159"/>
    </source>
</evidence>
<gene>
    <name evidence="8" type="ORF">DFQ01_11786</name>
</gene>
<dbReference type="InterPro" id="IPR001789">
    <property type="entry name" value="Sig_transdc_resp-reg_receiver"/>
</dbReference>
<dbReference type="PROSITE" id="PS50110">
    <property type="entry name" value="RESPONSE_REGULATORY"/>
    <property type="match status" value="1"/>
</dbReference>
<proteinExistence type="predicted"/>
<evidence type="ECO:0000256" key="5">
    <source>
        <dbReference type="PROSITE-ProRule" id="PRU00169"/>
    </source>
</evidence>
<keyword evidence="5" id="KW-0597">Phosphoprotein</keyword>
<dbReference type="OrthoDB" id="9809318at2"/>
<dbReference type="PANTHER" id="PTHR37299">
    <property type="entry name" value="TRANSCRIPTIONAL REGULATOR-RELATED"/>
    <property type="match status" value="1"/>
</dbReference>
<feature type="domain" description="Response regulatory" evidence="6">
    <location>
        <begin position="3"/>
        <end position="126"/>
    </location>
</feature>
<evidence type="ECO:0000256" key="1">
    <source>
        <dbReference type="ARBA" id="ARBA00022490"/>
    </source>
</evidence>
<evidence type="ECO:0000259" key="7">
    <source>
        <dbReference type="PROSITE" id="PS50930"/>
    </source>
</evidence>
<dbReference type="AlphaFoldDB" id="A0A2V2YQ72"/>
<dbReference type="PROSITE" id="PS50930">
    <property type="entry name" value="HTH_LYTTR"/>
    <property type="match status" value="1"/>
</dbReference>
<dbReference type="InterPro" id="IPR046947">
    <property type="entry name" value="LytR-like"/>
</dbReference>
<feature type="domain" description="HTH LytTR-type" evidence="7">
    <location>
        <begin position="143"/>
        <end position="244"/>
    </location>
</feature>
<organism evidence="8 9">
    <name type="scientific">Paenibacillus cellulosilyticus</name>
    <dbReference type="NCBI Taxonomy" id="375489"/>
    <lineage>
        <taxon>Bacteria</taxon>
        <taxon>Bacillati</taxon>
        <taxon>Bacillota</taxon>
        <taxon>Bacilli</taxon>
        <taxon>Bacillales</taxon>
        <taxon>Paenibacillaceae</taxon>
        <taxon>Paenibacillus</taxon>
    </lineage>
</organism>
<dbReference type="RefSeq" id="WP_110045578.1">
    <property type="nucleotide sequence ID" value="NZ_CP054612.1"/>
</dbReference>